<evidence type="ECO:0000256" key="5">
    <source>
        <dbReference type="ARBA" id="ARBA00022737"/>
    </source>
</evidence>
<feature type="region of interest" description="Disordered" evidence="9">
    <location>
        <begin position="1"/>
        <end position="73"/>
    </location>
</feature>
<evidence type="ECO:0000256" key="8">
    <source>
        <dbReference type="ARBA" id="ARBA00022833"/>
    </source>
</evidence>
<evidence type="ECO:0000256" key="4">
    <source>
        <dbReference type="ARBA" id="ARBA00022723"/>
    </source>
</evidence>
<keyword evidence="8" id="KW-0862">Zinc</keyword>
<dbReference type="GO" id="GO:0061630">
    <property type="term" value="F:ubiquitin protein ligase activity"/>
    <property type="evidence" value="ECO:0007669"/>
    <property type="project" value="UniProtKB-EC"/>
</dbReference>
<evidence type="ECO:0000256" key="6">
    <source>
        <dbReference type="ARBA" id="ARBA00022771"/>
    </source>
</evidence>
<protein>
    <recommendedName>
        <fullName evidence="2">RBR-type E3 ubiquitin transferase</fullName>
        <ecNumber evidence="2">2.3.2.31</ecNumber>
    </recommendedName>
</protein>
<reference evidence="11" key="1">
    <citation type="submission" date="2019-04" db="EMBL/GenBank/DDBJ databases">
        <title>Sequencing of skin fungus with MAO and IRED activity.</title>
        <authorList>
            <person name="Marsaioli A.J."/>
            <person name="Bonatto J.M.C."/>
            <person name="Reis Junior O."/>
        </authorList>
    </citation>
    <scope>NUCLEOTIDE SEQUENCE</scope>
    <source>
        <strain evidence="11">30M1</strain>
    </source>
</reference>
<evidence type="ECO:0000313" key="11">
    <source>
        <dbReference type="EMBL" id="KAF2995237.1"/>
    </source>
</evidence>
<evidence type="ECO:0000256" key="3">
    <source>
        <dbReference type="ARBA" id="ARBA00022679"/>
    </source>
</evidence>
<dbReference type="EMBL" id="SWKU01000034">
    <property type="protein sequence ID" value="KAF2995237.1"/>
    <property type="molecule type" value="Genomic_DNA"/>
</dbReference>
<keyword evidence="3" id="KW-0808">Transferase</keyword>
<keyword evidence="7" id="KW-0833">Ubl conjugation pathway</keyword>
<evidence type="ECO:0000259" key="10">
    <source>
        <dbReference type="PROSITE" id="PS51873"/>
    </source>
</evidence>
<keyword evidence="4" id="KW-0479">Metal-binding</keyword>
<name>A0A9P4W4C0_CURKU</name>
<accession>A0A9P4W4C0</accession>
<evidence type="ECO:0000256" key="7">
    <source>
        <dbReference type="ARBA" id="ARBA00022786"/>
    </source>
</evidence>
<keyword evidence="6" id="KW-0863">Zinc-finger</keyword>
<evidence type="ECO:0000313" key="12">
    <source>
        <dbReference type="Proteomes" id="UP000801428"/>
    </source>
</evidence>
<comment type="caution">
    <text evidence="11">The sequence shown here is derived from an EMBL/GenBank/DDBJ whole genome shotgun (WGS) entry which is preliminary data.</text>
</comment>
<feature type="compositionally biased region" description="Basic residues" evidence="9">
    <location>
        <begin position="47"/>
        <end position="68"/>
    </location>
</feature>
<evidence type="ECO:0000256" key="1">
    <source>
        <dbReference type="ARBA" id="ARBA00001798"/>
    </source>
</evidence>
<evidence type="ECO:0000256" key="2">
    <source>
        <dbReference type="ARBA" id="ARBA00012251"/>
    </source>
</evidence>
<dbReference type="OrthoDB" id="1431934at2759"/>
<dbReference type="Pfam" id="PF01485">
    <property type="entry name" value="IBR"/>
    <property type="match status" value="1"/>
</dbReference>
<dbReference type="InterPro" id="IPR002867">
    <property type="entry name" value="IBR_dom"/>
</dbReference>
<evidence type="ECO:0000256" key="9">
    <source>
        <dbReference type="SAM" id="MobiDB-lite"/>
    </source>
</evidence>
<dbReference type="Gene3D" id="1.20.120.1750">
    <property type="match status" value="1"/>
</dbReference>
<dbReference type="PANTHER" id="PTHR11685">
    <property type="entry name" value="RBR FAMILY RING FINGER AND IBR DOMAIN-CONTAINING"/>
    <property type="match status" value="1"/>
</dbReference>
<dbReference type="Proteomes" id="UP000801428">
    <property type="component" value="Unassembled WGS sequence"/>
</dbReference>
<dbReference type="EC" id="2.3.2.31" evidence="2"/>
<dbReference type="InterPro" id="IPR044066">
    <property type="entry name" value="TRIAD_supradom"/>
</dbReference>
<organism evidence="11 12">
    <name type="scientific">Curvularia kusanoi</name>
    <name type="common">Cochliobolus kusanoi</name>
    <dbReference type="NCBI Taxonomy" id="90978"/>
    <lineage>
        <taxon>Eukaryota</taxon>
        <taxon>Fungi</taxon>
        <taxon>Dikarya</taxon>
        <taxon>Ascomycota</taxon>
        <taxon>Pezizomycotina</taxon>
        <taxon>Dothideomycetes</taxon>
        <taxon>Pleosporomycetidae</taxon>
        <taxon>Pleosporales</taxon>
        <taxon>Pleosporineae</taxon>
        <taxon>Pleosporaceae</taxon>
        <taxon>Curvularia</taxon>
    </lineage>
</organism>
<gene>
    <name evidence="11" type="ORF">E8E13_002770</name>
</gene>
<sequence length="367" mass="40915">MARRKQVPRTITGGPAPLGVAAHPNRRPPISTPTSGPSLAGKGATKPAKRRKRRDPWYPKRKANKTLKPRSSPSHYTCRICISYLPSESFVRWAPPIRYKGHPMDVPRHCIAHLARNPSLRNDPVCKTCVGAYMAAQLDTLGAHAVGQGCMEPKCENPWPVETILRYFPTSRLEEYNLAMFEHWRAKANLLECFEPRCGFVGLVENRTLGYPKLECPSPTCRARSCAFCRVPWHEGQSCAEISATRVTARISEEERKTLRLLQMQGAKRCPNCQFVVEKNGGCNSMVCVACRKCFDWDKAASAMGEKILPAAGSGFGFVMTDVACEVDELQKKAQQLPISQETLDFYRLEMSESTCSAPPLNVDDDL</sequence>
<dbReference type="SMART" id="SM00647">
    <property type="entry name" value="IBR"/>
    <property type="match status" value="1"/>
</dbReference>
<feature type="domain" description="RING-type" evidence="10">
    <location>
        <begin position="74"/>
        <end position="320"/>
    </location>
</feature>
<proteinExistence type="predicted"/>
<dbReference type="PROSITE" id="PS51873">
    <property type="entry name" value="TRIAD"/>
    <property type="match status" value="1"/>
</dbReference>
<keyword evidence="5" id="KW-0677">Repeat</keyword>
<dbReference type="GO" id="GO:0008270">
    <property type="term" value="F:zinc ion binding"/>
    <property type="evidence" value="ECO:0007669"/>
    <property type="project" value="UniProtKB-KW"/>
</dbReference>
<dbReference type="InterPro" id="IPR031127">
    <property type="entry name" value="E3_UB_ligase_RBR"/>
</dbReference>
<keyword evidence="12" id="KW-1185">Reference proteome</keyword>
<dbReference type="GO" id="GO:0016567">
    <property type="term" value="P:protein ubiquitination"/>
    <property type="evidence" value="ECO:0007669"/>
    <property type="project" value="InterPro"/>
</dbReference>
<comment type="catalytic activity">
    <reaction evidence="1">
        <text>[E2 ubiquitin-conjugating enzyme]-S-ubiquitinyl-L-cysteine + [acceptor protein]-L-lysine = [E2 ubiquitin-conjugating enzyme]-L-cysteine + [acceptor protein]-N(6)-ubiquitinyl-L-lysine.</text>
        <dbReference type="EC" id="2.3.2.31"/>
    </reaction>
</comment>
<dbReference type="AlphaFoldDB" id="A0A9P4W4C0"/>
<dbReference type="SUPFAM" id="SSF57850">
    <property type="entry name" value="RING/U-box"/>
    <property type="match status" value="2"/>
</dbReference>